<evidence type="ECO:0000313" key="3">
    <source>
        <dbReference type="Proteomes" id="UP001303160"/>
    </source>
</evidence>
<proteinExistence type="predicted"/>
<evidence type="ECO:0000313" key="2">
    <source>
        <dbReference type="EMBL" id="KAK4201889.1"/>
    </source>
</evidence>
<comment type="caution">
    <text evidence="2">The sequence shown here is derived from an EMBL/GenBank/DDBJ whole genome shotgun (WGS) entry which is preliminary data.</text>
</comment>
<dbReference type="EMBL" id="MU863902">
    <property type="protein sequence ID" value="KAK4201889.1"/>
    <property type="molecule type" value="Genomic_DNA"/>
</dbReference>
<organism evidence="2 3">
    <name type="scientific">Triangularia verruculosa</name>
    <dbReference type="NCBI Taxonomy" id="2587418"/>
    <lineage>
        <taxon>Eukaryota</taxon>
        <taxon>Fungi</taxon>
        <taxon>Dikarya</taxon>
        <taxon>Ascomycota</taxon>
        <taxon>Pezizomycotina</taxon>
        <taxon>Sordariomycetes</taxon>
        <taxon>Sordariomycetidae</taxon>
        <taxon>Sordariales</taxon>
        <taxon>Podosporaceae</taxon>
        <taxon>Triangularia</taxon>
    </lineage>
</organism>
<reference evidence="2" key="1">
    <citation type="journal article" date="2023" name="Mol. Phylogenet. Evol.">
        <title>Genome-scale phylogeny and comparative genomics of the fungal order Sordariales.</title>
        <authorList>
            <person name="Hensen N."/>
            <person name="Bonometti L."/>
            <person name="Westerberg I."/>
            <person name="Brannstrom I.O."/>
            <person name="Guillou S."/>
            <person name="Cros-Aarteil S."/>
            <person name="Calhoun S."/>
            <person name="Haridas S."/>
            <person name="Kuo A."/>
            <person name="Mondo S."/>
            <person name="Pangilinan J."/>
            <person name="Riley R."/>
            <person name="LaButti K."/>
            <person name="Andreopoulos B."/>
            <person name="Lipzen A."/>
            <person name="Chen C."/>
            <person name="Yan M."/>
            <person name="Daum C."/>
            <person name="Ng V."/>
            <person name="Clum A."/>
            <person name="Steindorff A."/>
            <person name="Ohm R.A."/>
            <person name="Martin F."/>
            <person name="Silar P."/>
            <person name="Natvig D.O."/>
            <person name="Lalanne C."/>
            <person name="Gautier V."/>
            <person name="Ament-Velasquez S.L."/>
            <person name="Kruys A."/>
            <person name="Hutchinson M.I."/>
            <person name="Powell A.J."/>
            <person name="Barry K."/>
            <person name="Miller A.N."/>
            <person name="Grigoriev I.V."/>
            <person name="Debuchy R."/>
            <person name="Gladieux P."/>
            <person name="Hiltunen Thoren M."/>
            <person name="Johannesson H."/>
        </authorList>
    </citation>
    <scope>NUCLEOTIDE SEQUENCE</scope>
    <source>
        <strain evidence="2">CBS 315.58</strain>
    </source>
</reference>
<dbReference type="AlphaFoldDB" id="A0AAN6XJR3"/>
<evidence type="ECO:0000256" key="1">
    <source>
        <dbReference type="SAM" id="MobiDB-lite"/>
    </source>
</evidence>
<feature type="compositionally biased region" description="Polar residues" evidence="1">
    <location>
        <begin position="112"/>
        <end position="124"/>
    </location>
</feature>
<dbReference type="Proteomes" id="UP001303160">
    <property type="component" value="Unassembled WGS sequence"/>
</dbReference>
<protein>
    <submittedName>
        <fullName evidence="2">Uncharacterized protein</fullName>
    </submittedName>
</protein>
<reference evidence="2" key="2">
    <citation type="submission" date="2023-05" db="EMBL/GenBank/DDBJ databases">
        <authorList>
            <consortium name="Lawrence Berkeley National Laboratory"/>
            <person name="Steindorff A."/>
            <person name="Hensen N."/>
            <person name="Bonometti L."/>
            <person name="Westerberg I."/>
            <person name="Brannstrom I.O."/>
            <person name="Guillou S."/>
            <person name="Cros-Aarteil S."/>
            <person name="Calhoun S."/>
            <person name="Haridas S."/>
            <person name="Kuo A."/>
            <person name="Mondo S."/>
            <person name="Pangilinan J."/>
            <person name="Riley R."/>
            <person name="Labutti K."/>
            <person name="Andreopoulos B."/>
            <person name="Lipzen A."/>
            <person name="Chen C."/>
            <person name="Yanf M."/>
            <person name="Daum C."/>
            <person name="Ng V."/>
            <person name="Clum A."/>
            <person name="Ohm R."/>
            <person name="Martin F."/>
            <person name="Silar P."/>
            <person name="Natvig D."/>
            <person name="Lalanne C."/>
            <person name="Gautier V."/>
            <person name="Ament-Velasquez S.L."/>
            <person name="Kruys A."/>
            <person name="Hutchinson M.I."/>
            <person name="Powell A.J."/>
            <person name="Barry K."/>
            <person name="Miller A.N."/>
            <person name="Grigoriev I.V."/>
            <person name="Debuchy R."/>
            <person name="Gladieux P."/>
            <person name="Thoren M.H."/>
            <person name="Johannesson H."/>
        </authorList>
    </citation>
    <scope>NUCLEOTIDE SEQUENCE</scope>
    <source>
        <strain evidence="2">CBS 315.58</strain>
    </source>
</reference>
<sequence length="161" mass="18339">MARQWPVDGDNSDIPHGYKRIEYDADARMYTYQKGNQLYVARSNTSPMTPVPRRAASNISPEGFRQGFPNANRGEHKNGLGQGIKRRVTVLTRSITRHVTGRRGNTSEKQNRAALSSAQTWRSSLQDEKPGLFEEYDSDEDERPATTFDEIFAKARRMNTM</sequence>
<name>A0AAN6XJR3_9PEZI</name>
<gene>
    <name evidence="2" type="ORF">QBC40DRAFT_277386</name>
</gene>
<feature type="region of interest" description="Disordered" evidence="1">
    <location>
        <begin position="43"/>
        <end position="145"/>
    </location>
</feature>
<keyword evidence="3" id="KW-1185">Reference proteome</keyword>
<accession>A0AAN6XJR3</accession>